<sequence>MKKIAVIALKGGVGKSSVVAGLGLALADKGYKVGFIDLDVTGSNLYSALGLRHSPKFGLDSVNEKIVV</sequence>
<organism evidence="3">
    <name type="scientific">marine sediment metagenome</name>
    <dbReference type="NCBI Taxonomy" id="412755"/>
    <lineage>
        <taxon>unclassified sequences</taxon>
        <taxon>metagenomes</taxon>
        <taxon>ecological metagenomes</taxon>
    </lineage>
</organism>
<accession>X1P995</accession>
<dbReference type="Pfam" id="PF10609">
    <property type="entry name" value="ParA"/>
    <property type="match status" value="1"/>
</dbReference>
<dbReference type="AlphaFoldDB" id="X1P995"/>
<dbReference type="Gene3D" id="3.40.50.300">
    <property type="entry name" value="P-loop containing nucleotide triphosphate hydrolases"/>
    <property type="match status" value="1"/>
</dbReference>
<dbReference type="EMBL" id="BARV01032576">
    <property type="protein sequence ID" value="GAI35595.1"/>
    <property type="molecule type" value="Genomic_DNA"/>
</dbReference>
<reference evidence="3" key="1">
    <citation type="journal article" date="2014" name="Front. Microbiol.">
        <title>High frequency of phylogenetically diverse reductive dehalogenase-homologous genes in deep subseafloor sedimentary metagenomes.</title>
        <authorList>
            <person name="Kawai M."/>
            <person name="Futagami T."/>
            <person name="Toyoda A."/>
            <person name="Takaki Y."/>
            <person name="Nishi S."/>
            <person name="Hori S."/>
            <person name="Arai W."/>
            <person name="Tsubouchi T."/>
            <person name="Morono Y."/>
            <person name="Uchiyama I."/>
            <person name="Ito T."/>
            <person name="Fujiyama A."/>
            <person name="Inagaki F."/>
            <person name="Takami H."/>
        </authorList>
    </citation>
    <scope>NUCLEOTIDE SEQUENCE</scope>
    <source>
        <strain evidence="3">Expedition CK06-06</strain>
    </source>
</reference>
<name>X1P995_9ZZZZ</name>
<comment type="caution">
    <text evidence="3">The sequence shown here is derived from an EMBL/GenBank/DDBJ whole genome shotgun (WGS) entry which is preliminary data.</text>
</comment>
<evidence type="ECO:0000256" key="2">
    <source>
        <dbReference type="ARBA" id="ARBA00022840"/>
    </source>
</evidence>
<dbReference type="GO" id="GO:0051782">
    <property type="term" value="P:negative regulation of cell division"/>
    <property type="evidence" value="ECO:0007669"/>
    <property type="project" value="TreeGrafter"/>
</dbReference>
<dbReference type="GO" id="GO:0005524">
    <property type="term" value="F:ATP binding"/>
    <property type="evidence" value="ECO:0007669"/>
    <property type="project" value="UniProtKB-KW"/>
</dbReference>
<protein>
    <recommendedName>
        <fullName evidence="4">CobQ/CobB/MinD/ParA nucleotide binding domain-containing protein</fullName>
    </recommendedName>
</protein>
<evidence type="ECO:0000313" key="3">
    <source>
        <dbReference type="EMBL" id="GAI35595.1"/>
    </source>
</evidence>
<dbReference type="GO" id="GO:0009898">
    <property type="term" value="C:cytoplasmic side of plasma membrane"/>
    <property type="evidence" value="ECO:0007669"/>
    <property type="project" value="TreeGrafter"/>
</dbReference>
<proteinExistence type="predicted"/>
<dbReference type="InterPro" id="IPR050625">
    <property type="entry name" value="ParA/MinD_ATPase"/>
</dbReference>
<dbReference type="InterPro" id="IPR027417">
    <property type="entry name" value="P-loop_NTPase"/>
</dbReference>
<feature type="non-terminal residue" evidence="3">
    <location>
        <position position="68"/>
    </location>
</feature>
<dbReference type="InterPro" id="IPR033756">
    <property type="entry name" value="YlxH/NBP35"/>
</dbReference>
<dbReference type="GO" id="GO:0016887">
    <property type="term" value="F:ATP hydrolysis activity"/>
    <property type="evidence" value="ECO:0007669"/>
    <property type="project" value="TreeGrafter"/>
</dbReference>
<gene>
    <name evidence="3" type="ORF">S06H3_51350</name>
</gene>
<dbReference type="SUPFAM" id="SSF52540">
    <property type="entry name" value="P-loop containing nucleoside triphosphate hydrolases"/>
    <property type="match status" value="1"/>
</dbReference>
<dbReference type="GO" id="GO:0005829">
    <property type="term" value="C:cytosol"/>
    <property type="evidence" value="ECO:0007669"/>
    <property type="project" value="TreeGrafter"/>
</dbReference>
<keyword evidence="2" id="KW-0067">ATP-binding</keyword>
<dbReference type="PANTHER" id="PTHR43384:SF6">
    <property type="entry name" value="SEPTUM SITE-DETERMINING PROTEIN MIND HOMOLOG, CHLOROPLASTIC"/>
    <property type="match status" value="1"/>
</dbReference>
<keyword evidence="1" id="KW-0547">Nucleotide-binding</keyword>
<dbReference type="PANTHER" id="PTHR43384">
    <property type="entry name" value="SEPTUM SITE-DETERMINING PROTEIN MIND HOMOLOG, CHLOROPLASTIC-RELATED"/>
    <property type="match status" value="1"/>
</dbReference>
<evidence type="ECO:0008006" key="4">
    <source>
        <dbReference type="Google" id="ProtNLM"/>
    </source>
</evidence>
<evidence type="ECO:0000256" key="1">
    <source>
        <dbReference type="ARBA" id="ARBA00022741"/>
    </source>
</evidence>